<dbReference type="OrthoDB" id="6105938at2759"/>
<keyword evidence="3" id="KW-0862">Zinc</keyword>
<sequence>MEGLEEELTCAVCYGIFEEPRVLPCSHTFCRSCLQGILRSSPGRRSLRCPTCRASTDLPAASLDSLPTNFALKAVIARWQQEEPPGAGTCREHPRQPLNIYCLRDGALVCGHCLTVGRHRGHPIDDLQSAHGRAREAAGKLQEQLTERLWKEVFLCHLKLTMQKSRCEKLLRSERDVVVRYFEELAETLECKKQALLGALDELNRRFLEQHEPLVREMSKMKVEEIELKCLNSSIRREKSPLLCLEKLEELQQRVKALQEKELPDVRPLEIHPRMDDLLKNVWSSTEIGQIHTILPPKLQLIPRKKLSSKCPGKENRESTEQLRAVKLHLEQLRALRQLRAPRLPLVLLLVLGVLGTAFSLLRAVPGGAIPAAPGCLVELLLQACQGCCPHVRGAVCALCRLVPALSRLCSGVVPF</sequence>
<evidence type="ECO:0000313" key="8">
    <source>
        <dbReference type="Proteomes" id="UP000520463"/>
    </source>
</evidence>
<dbReference type="InterPro" id="IPR027370">
    <property type="entry name" value="Znf-RING_euk"/>
</dbReference>
<dbReference type="SUPFAM" id="SSF57845">
    <property type="entry name" value="B-box zinc-binding domain"/>
    <property type="match status" value="1"/>
</dbReference>
<dbReference type="Gene3D" id="3.30.160.60">
    <property type="entry name" value="Classic Zinc Finger"/>
    <property type="match status" value="1"/>
</dbReference>
<comment type="caution">
    <text evidence="7">The sequence shown here is derived from an EMBL/GenBank/DDBJ whole genome shotgun (WGS) entry which is preliminary data.</text>
</comment>
<reference evidence="7 8" key="1">
    <citation type="submission" date="2019-09" db="EMBL/GenBank/DDBJ databases">
        <title>Bird 10,000 Genomes (B10K) Project - Family phase.</title>
        <authorList>
            <person name="Zhang G."/>
        </authorList>
    </citation>
    <scope>NUCLEOTIDE SEQUENCE [LARGE SCALE GENOMIC DNA]</scope>
    <source>
        <strain evidence="7">B10K-DU-001-43</strain>
        <tissue evidence="7">Muscle</tissue>
    </source>
</reference>
<feature type="non-terminal residue" evidence="7">
    <location>
        <position position="1"/>
    </location>
</feature>
<protein>
    <submittedName>
        <fullName evidence="7">TRI59 protein</fullName>
    </submittedName>
</protein>
<evidence type="ECO:0000259" key="6">
    <source>
        <dbReference type="PROSITE" id="PS50119"/>
    </source>
</evidence>
<evidence type="ECO:0000313" key="7">
    <source>
        <dbReference type="EMBL" id="NXK89706.1"/>
    </source>
</evidence>
<keyword evidence="1" id="KW-0479">Metal-binding</keyword>
<dbReference type="AlphaFoldDB" id="A0A7L0N876"/>
<feature type="non-terminal residue" evidence="7">
    <location>
        <position position="416"/>
    </location>
</feature>
<dbReference type="EMBL" id="VXAU01001980">
    <property type="protein sequence ID" value="NXK89706.1"/>
    <property type="molecule type" value="Genomic_DNA"/>
</dbReference>
<dbReference type="PANTHER" id="PTHR25462:SF229">
    <property type="entry name" value="TRANSCRIPTION INTERMEDIARY FACTOR 1-BETA"/>
    <property type="match status" value="1"/>
</dbReference>
<dbReference type="InterPro" id="IPR013083">
    <property type="entry name" value="Znf_RING/FYVE/PHD"/>
</dbReference>
<dbReference type="InterPro" id="IPR001841">
    <property type="entry name" value="Znf_RING"/>
</dbReference>
<dbReference type="SMART" id="SM00336">
    <property type="entry name" value="BBOX"/>
    <property type="match status" value="1"/>
</dbReference>
<keyword evidence="2 4" id="KW-0863">Zinc-finger</keyword>
<dbReference type="InterPro" id="IPR017907">
    <property type="entry name" value="Znf_RING_CS"/>
</dbReference>
<proteinExistence type="predicted"/>
<evidence type="ECO:0000256" key="1">
    <source>
        <dbReference type="ARBA" id="ARBA00022723"/>
    </source>
</evidence>
<dbReference type="GO" id="GO:0008270">
    <property type="term" value="F:zinc ion binding"/>
    <property type="evidence" value="ECO:0007669"/>
    <property type="project" value="UniProtKB-KW"/>
</dbReference>
<dbReference type="Proteomes" id="UP000520463">
    <property type="component" value="Unassembled WGS sequence"/>
</dbReference>
<evidence type="ECO:0000256" key="2">
    <source>
        <dbReference type="ARBA" id="ARBA00022771"/>
    </source>
</evidence>
<gene>
    <name evidence="7" type="primary">Trim59</name>
    <name evidence="7" type="ORF">FORRUF_R08227</name>
</gene>
<dbReference type="InterPro" id="IPR047153">
    <property type="entry name" value="TRIM45/56/19-like"/>
</dbReference>
<keyword evidence="8" id="KW-1185">Reference proteome</keyword>
<organism evidence="7 8">
    <name type="scientific">Formicarius rufipectus</name>
    <dbReference type="NCBI Taxonomy" id="1118560"/>
    <lineage>
        <taxon>Eukaryota</taxon>
        <taxon>Metazoa</taxon>
        <taxon>Chordata</taxon>
        <taxon>Craniata</taxon>
        <taxon>Vertebrata</taxon>
        <taxon>Euteleostomi</taxon>
        <taxon>Archelosauria</taxon>
        <taxon>Archosauria</taxon>
        <taxon>Dinosauria</taxon>
        <taxon>Saurischia</taxon>
        <taxon>Theropoda</taxon>
        <taxon>Coelurosauria</taxon>
        <taxon>Aves</taxon>
        <taxon>Neognathae</taxon>
        <taxon>Neoaves</taxon>
        <taxon>Telluraves</taxon>
        <taxon>Australaves</taxon>
        <taxon>Passeriformes</taxon>
        <taxon>Formicariidae</taxon>
        <taxon>Formicarius</taxon>
    </lineage>
</organism>
<dbReference type="SUPFAM" id="SSF57850">
    <property type="entry name" value="RING/U-box"/>
    <property type="match status" value="1"/>
</dbReference>
<dbReference type="GO" id="GO:0061630">
    <property type="term" value="F:ubiquitin protein ligase activity"/>
    <property type="evidence" value="ECO:0007669"/>
    <property type="project" value="TreeGrafter"/>
</dbReference>
<dbReference type="PROSITE" id="PS50119">
    <property type="entry name" value="ZF_BBOX"/>
    <property type="match status" value="1"/>
</dbReference>
<dbReference type="PROSITE" id="PS50089">
    <property type="entry name" value="ZF_RING_2"/>
    <property type="match status" value="1"/>
</dbReference>
<evidence type="ECO:0000256" key="4">
    <source>
        <dbReference type="PROSITE-ProRule" id="PRU00024"/>
    </source>
</evidence>
<feature type="domain" description="B box-type" evidence="6">
    <location>
        <begin position="85"/>
        <end position="127"/>
    </location>
</feature>
<dbReference type="InterPro" id="IPR000315">
    <property type="entry name" value="Znf_B-box"/>
</dbReference>
<dbReference type="SMART" id="SM00184">
    <property type="entry name" value="RING"/>
    <property type="match status" value="1"/>
</dbReference>
<name>A0A7L0N876_9PASS</name>
<accession>A0A7L0N876</accession>
<dbReference type="GO" id="GO:0006513">
    <property type="term" value="P:protein monoubiquitination"/>
    <property type="evidence" value="ECO:0007669"/>
    <property type="project" value="TreeGrafter"/>
</dbReference>
<dbReference type="Gene3D" id="3.30.40.10">
    <property type="entry name" value="Zinc/RING finger domain, C3HC4 (zinc finger)"/>
    <property type="match status" value="1"/>
</dbReference>
<evidence type="ECO:0000259" key="5">
    <source>
        <dbReference type="PROSITE" id="PS50089"/>
    </source>
</evidence>
<feature type="domain" description="RING-type" evidence="5">
    <location>
        <begin position="10"/>
        <end position="53"/>
    </location>
</feature>
<dbReference type="PROSITE" id="PS00518">
    <property type="entry name" value="ZF_RING_1"/>
    <property type="match status" value="1"/>
</dbReference>
<dbReference type="Pfam" id="PF00643">
    <property type="entry name" value="zf-B_box"/>
    <property type="match status" value="1"/>
</dbReference>
<evidence type="ECO:0000256" key="3">
    <source>
        <dbReference type="ARBA" id="ARBA00022833"/>
    </source>
</evidence>
<dbReference type="PANTHER" id="PTHR25462">
    <property type="entry name" value="BONUS, ISOFORM C-RELATED"/>
    <property type="match status" value="1"/>
</dbReference>
<dbReference type="Pfam" id="PF13445">
    <property type="entry name" value="zf-RING_UBOX"/>
    <property type="match status" value="1"/>
</dbReference>